<dbReference type="SUPFAM" id="SSF55874">
    <property type="entry name" value="ATPase domain of HSP90 chaperone/DNA topoisomerase II/histidine kinase"/>
    <property type="match status" value="1"/>
</dbReference>
<evidence type="ECO:0000259" key="15">
    <source>
        <dbReference type="PROSITE" id="PS50885"/>
    </source>
</evidence>
<dbReference type="InterPro" id="IPR013727">
    <property type="entry name" value="2CSK_N"/>
</dbReference>
<dbReference type="InterPro" id="IPR003660">
    <property type="entry name" value="HAMP_dom"/>
</dbReference>
<dbReference type="Pfam" id="PF02518">
    <property type="entry name" value="HATPase_c"/>
    <property type="match status" value="1"/>
</dbReference>
<protein>
    <recommendedName>
        <fullName evidence="3">histidine kinase</fullName>
        <ecNumber evidence="3">2.7.13.3</ecNumber>
    </recommendedName>
</protein>
<dbReference type="PRINTS" id="PR00344">
    <property type="entry name" value="BCTRLSENSOR"/>
</dbReference>
<keyword evidence="11" id="KW-0902">Two-component regulatory system</keyword>
<feature type="transmembrane region" description="Helical" evidence="13">
    <location>
        <begin position="153"/>
        <end position="177"/>
    </location>
</feature>
<dbReference type="Pfam" id="PF08521">
    <property type="entry name" value="2CSK_N"/>
    <property type="match status" value="1"/>
</dbReference>
<dbReference type="Gene3D" id="1.20.5.1040">
    <property type="entry name" value="Sensor protein qsec"/>
    <property type="match status" value="1"/>
</dbReference>
<dbReference type="InterPro" id="IPR003594">
    <property type="entry name" value="HATPase_dom"/>
</dbReference>
<evidence type="ECO:0000256" key="4">
    <source>
        <dbReference type="ARBA" id="ARBA00022553"/>
    </source>
</evidence>
<keyword evidence="4" id="KW-0597">Phosphoprotein</keyword>
<dbReference type="InterPro" id="IPR005467">
    <property type="entry name" value="His_kinase_dom"/>
</dbReference>
<dbReference type="Gene3D" id="3.30.565.10">
    <property type="entry name" value="Histidine kinase-like ATPase, C-terminal domain"/>
    <property type="match status" value="1"/>
</dbReference>
<evidence type="ECO:0000313" key="16">
    <source>
        <dbReference type="EMBL" id="MDQ7246818.1"/>
    </source>
</evidence>
<dbReference type="InterPro" id="IPR004358">
    <property type="entry name" value="Sig_transdc_His_kin-like_C"/>
</dbReference>
<feature type="transmembrane region" description="Helical" evidence="13">
    <location>
        <begin position="16"/>
        <end position="40"/>
    </location>
</feature>
<evidence type="ECO:0000256" key="11">
    <source>
        <dbReference type="ARBA" id="ARBA00023012"/>
    </source>
</evidence>
<evidence type="ECO:0000256" key="8">
    <source>
        <dbReference type="ARBA" id="ARBA00022777"/>
    </source>
</evidence>
<dbReference type="EMBL" id="JAUYVI010000001">
    <property type="protein sequence ID" value="MDQ7246818.1"/>
    <property type="molecule type" value="Genomic_DNA"/>
</dbReference>
<dbReference type="InterPro" id="IPR050428">
    <property type="entry name" value="TCS_sensor_his_kinase"/>
</dbReference>
<evidence type="ECO:0000256" key="3">
    <source>
        <dbReference type="ARBA" id="ARBA00012438"/>
    </source>
</evidence>
<dbReference type="PANTHER" id="PTHR45436:SF14">
    <property type="entry name" value="SENSOR PROTEIN QSEC"/>
    <property type="match status" value="1"/>
</dbReference>
<reference evidence="17" key="1">
    <citation type="submission" date="2023-08" db="EMBL/GenBank/DDBJ databases">
        <title>Rhodospirillaceae gen. nov., a novel taxon isolated from the Yangtze River Yuezi River estuary sludge.</title>
        <authorList>
            <person name="Ruan L."/>
        </authorList>
    </citation>
    <scope>NUCLEOTIDE SEQUENCE [LARGE SCALE GENOMIC DNA]</scope>
    <source>
        <strain evidence="17">R-7</strain>
    </source>
</reference>
<dbReference type="EC" id="2.7.13.3" evidence="3"/>
<keyword evidence="7" id="KW-0547">Nucleotide-binding</keyword>
<dbReference type="InterPro" id="IPR036890">
    <property type="entry name" value="HATPase_C_sf"/>
</dbReference>
<dbReference type="Pfam" id="PF00512">
    <property type="entry name" value="HisKA"/>
    <property type="match status" value="1"/>
</dbReference>
<dbReference type="Proteomes" id="UP001230156">
    <property type="component" value="Unassembled WGS sequence"/>
</dbReference>
<comment type="catalytic activity">
    <reaction evidence="1">
        <text>ATP + protein L-histidine = ADP + protein N-phospho-L-histidine.</text>
        <dbReference type="EC" id="2.7.13.3"/>
    </reaction>
</comment>
<evidence type="ECO:0000256" key="5">
    <source>
        <dbReference type="ARBA" id="ARBA00022679"/>
    </source>
</evidence>
<dbReference type="Gene3D" id="1.10.287.130">
    <property type="match status" value="1"/>
</dbReference>
<evidence type="ECO:0000259" key="14">
    <source>
        <dbReference type="PROSITE" id="PS50109"/>
    </source>
</evidence>
<keyword evidence="10 13" id="KW-1133">Transmembrane helix</keyword>
<comment type="caution">
    <text evidence="16">The sequence shown here is derived from an EMBL/GenBank/DDBJ whole genome shotgun (WGS) entry which is preliminary data.</text>
</comment>
<dbReference type="PROSITE" id="PS50109">
    <property type="entry name" value="HIS_KIN"/>
    <property type="match status" value="1"/>
</dbReference>
<dbReference type="InterPro" id="IPR036097">
    <property type="entry name" value="HisK_dim/P_sf"/>
</dbReference>
<sequence>MSDPAKKRPWSLSRRLIVSLTISLGTLWIIAAALAGWAAVHETNEIFDSALQETAQRLLPLALDDLDEVDEHDGRAIDDATTFKGHQEYLIYQFRDRAGRVVLRSHDAPADAFPASLAHGFADVDGQRFYTEPTADGAFAIQVTEKEAHRYRALIRGLISLIVPLLVLPPIAGLIIWRTVAGSIRPLRAVREEIAARGGSNLQPLPEVGLPSELAPIVRDINRLIERLGAALEAERAFAANSAHEMRTPVAAALAQVQRLGTELAGTPQHARIVQIEDALRRLASRVGKLLQLSRADSGIAITSENADLLPILQLVIDEYARTPENTGRILLDTGSLDRLPARIDIDAFAIVFRNLLENALLHGARGRPVRVALAPDRSIHVANDGPVVTPDMLRRLTQRFVRGRTSAEGSGLGLAIAEKILDQAGGRLELHSPAIGRSDGFEAVIRLS</sequence>
<keyword evidence="12 13" id="KW-0472">Membrane</keyword>
<dbReference type="RefSeq" id="WP_379954219.1">
    <property type="nucleotide sequence ID" value="NZ_JAUYVI010000001.1"/>
</dbReference>
<evidence type="ECO:0000256" key="13">
    <source>
        <dbReference type="SAM" id="Phobius"/>
    </source>
</evidence>
<keyword evidence="6 13" id="KW-0812">Transmembrane</keyword>
<evidence type="ECO:0000256" key="10">
    <source>
        <dbReference type="ARBA" id="ARBA00022989"/>
    </source>
</evidence>
<keyword evidence="8 16" id="KW-0418">Kinase</keyword>
<keyword evidence="9" id="KW-0067">ATP-binding</keyword>
<dbReference type="CDD" id="cd00075">
    <property type="entry name" value="HATPase"/>
    <property type="match status" value="1"/>
</dbReference>
<comment type="subcellular location">
    <subcellularLocation>
        <location evidence="2">Membrane</location>
        <topology evidence="2">Multi-pass membrane protein</topology>
    </subcellularLocation>
</comment>
<evidence type="ECO:0000256" key="9">
    <source>
        <dbReference type="ARBA" id="ARBA00022840"/>
    </source>
</evidence>
<dbReference type="InterPro" id="IPR003661">
    <property type="entry name" value="HisK_dim/P_dom"/>
</dbReference>
<evidence type="ECO:0000256" key="7">
    <source>
        <dbReference type="ARBA" id="ARBA00022741"/>
    </source>
</evidence>
<evidence type="ECO:0000256" key="1">
    <source>
        <dbReference type="ARBA" id="ARBA00000085"/>
    </source>
</evidence>
<keyword evidence="17" id="KW-1185">Reference proteome</keyword>
<evidence type="ECO:0000256" key="12">
    <source>
        <dbReference type="ARBA" id="ARBA00023136"/>
    </source>
</evidence>
<evidence type="ECO:0000256" key="2">
    <source>
        <dbReference type="ARBA" id="ARBA00004141"/>
    </source>
</evidence>
<proteinExistence type="predicted"/>
<accession>A0ABU0YJB3</accession>
<evidence type="ECO:0000256" key="6">
    <source>
        <dbReference type="ARBA" id="ARBA00022692"/>
    </source>
</evidence>
<dbReference type="SMART" id="SM00387">
    <property type="entry name" value="HATPase_c"/>
    <property type="match status" value="1"/>
</dbReference>
<dbReference type="GO" id="GO:0016301">
    <property type="term" value="F:kinase activity"/>
    <property type="evidence" value="ECO:0007669"/>
    <property type="project" value="UniProtKB-KW"/>
</dbReference>
<gene>
    <name evidence="16" type="ORF">Q8A70_04035</name>
</gene>
<dbReference type="PANTHER" id="PTHR45436">
    <property type="entry name" value="SENSOR HISTIDINE KINASE YKOH"/>
    <property type="match status" value="1"/>
</dbReference>
<keyword evidence="5" id="KW-0808">Transferase</keyword>
<feature type="domain" description="HAMP" evidence="15">
    <location>
        <begin position="181"/>
        <end position="233"/>
    </location>
</feature>
<feature type="domain" description="Histidine kinase" evidence="14">
    <location>
        <begin position="241"/>
        <end position="449"/>
    </location>
</feature>
<name>A0ABU0YJB3_9PROT</name>
<dbReference type="SUPFAM" id="SSF47384">
    <property type="entry name" value="Homodimeric domain of signal transducing histidine kinase"/>
    <property type="match status" value="1"/>
</dbReference>
<organism evidence="16 17">
    <name type="scientific">Dongia sedimenti</name>
    <dbReference type="NCBI Taxonomy" id="3064282"/>
    <lineage>
        <taxon>Bacteria</taxon>
        <taxon>Pseudomonadati</taxon>
        <taxon>Pseudomonadota</taxon>
        <taxon>Alphaproteobacteria</taxon>
        <taxon>Rhodospirillales</taxon>
        <taxon>Dongiaceae</taxon>
        <taxon>Dongia</taxon>
    </lineage>
</organism>
<dbReference type="CDD" id="cd00082">
    <property type="entry name" value="HisKA"/>
    <property type="match status" value="1"/>
</dbReference>
<evidence type="ECO:0000313" key="17">
    <source>
        <dbReference type="Proteomes" id="UP001230156"/>
    </source>
</evidence>
<dbReference type="PROSITE" id="PS50885">
    <property type="entry name" value="HAMP"/>
    <property type="match status" value="1"/>
</dbReference>
<dbReference type="SMART" id="SM00388">
    <property type="entry name" value="HisKA"/>
    <property type="match status" value="1"/>
</dbReference>